<feature type="repeat" description="RCC1" evidence="1">
    <location>
        <begin position="335"/>
        <end position="396"/>
    </location>
</feature>
<dbReference type="GO" id="GO:0034551">
    <property type="term" value="P:mitochondrial respiratory chain complex III assembly"/>
    <property type="evidence" value="ECO:0007669"/>
    <property type="project" value="TreeGrafter"/>
</dbReference>
<dbReference type="Pfam" id="PF13540">
    <property type="entry name" value="RCC1_2"/>
    <property type="match status" value="1"/>
</dbReference>
<dbReference type="PANTHER" id="PTHR47563">
    <property type="entry name" value="PROTEIN FMP25, MITOCHONDRIAL"/>
    <property type="match status" value="1"/>
</dbReference>
<keyword evidence="2" id="KW-0812">Transmembrane</keyword>
<evidence type="ECO:0000256" key="1">
    <source>
        <dbReference type="PROSITE-ProRule" id="PRU00235"/>
    </source>
</evidence>
<feature type="repeat" description="RCC1" evidence="1">
    <location>
        <begin position="271"/>
        <end position="334"/>
    </location>
</feature>
<sequence>MWTARSRQPMANIAAISRCFPRCGRSAIRGQRRYAGNGPSTRGQATSSSRWFWNSLGLAGTGTAAFLAYSYITSQGSQVEGPIEPKSETLSKFSGDLGSEFAQKKRSVMSPGVYVWGTNAYRVVDPDSKETVIKTPRRISYFDDQVLRDLKIGDKSGAAITENGDLVQWGQGYSETDFRPTKTLTGKNLTSLCMSNDRILALSSDGNVYSLPIAKDDQASGRKPKESSWIPFWSGTAGVSYRSLQPSLKLGERITTISGGLEHALLLTNYGRVFSVASSTESYPSHGQLGVPDLTWATRPKGPVDTCHEVTALKGSKITQIATGDYHSLALAKDGSLFAFGDNSFGQLGVQFDPSLPFSNTPVLLSLEKLYRGKIWLPKVTGIAAGGANSFFTVDAKRIVGPGENPSAIRDLDRITADIWTCGRGIWGALGNGKWSHLQDEPTKVKGLSGLFEYDEHAKTLSPIRLHEISVGTTHVSAVMDNKTHVQASPTTSLDSRDDWGFDALWWGGNEHYQLGTGRRSNLCKPTYISAPLETGGDDKKEEEARLQIMPRHKGKVGSRTVSMEQHVECGRHISAIYSSV</sequence>
<dbReference type="FunFam" id="2.130.10.30:FF:000027">
    <property type="entry name" value="Protein FMP25, mitochondrial"/>
    <property type="match status" value="1"/>
</dbReference>
<dbReference type="SUPFAM" id="SSF50985">
    <property type="entry name" value="RCC1/BLIP-II"/>
    <property type="match status" value="1"/>
</dbReference>
<feature type="transmembrane region" description="Helical" evidence="2">
    <location>
        <begin position="51"/>
        <end position="72"/>
    </location>
</feature>
<dbReference type="Proteomes" id="UP000324241">
    <property type="component" value="Unassembled WGS sequence"/>
</dbReference>
<dbReference type="GO" id="GO:0005743">
    <property type="term" value="C:mitochondrial inner membrane"/>
    <property type="evidence" value="ECO:0007669"/>
    <property type="project" value="TreeGrafter"/>
</dbReference>
<dbReference type="PROSITE" id="PS00626">
    <property type="entry name" value="RCC1_2"/>
    <property type="match status" value="2"/>
</dbReference>
<dbReference type="AlphaFoldDB" id="A0A5M9MLB6"/>
<dbReference type="PROSITE" id="PS50012">
    <property type="entry name" value="RCC1_3"/>
    <property type="match status" value="2"/>
</dbReference>
<dbReference type="InterPro" id="IPR053245">
    <property type="entry name" value="MitoProcess-Associated"/>
</dbReference>
<evidence type="ECO:0000313" key="3">
    <source>
        <dbReference type="EMBL" id="KAA8646224.1"/>
    </source>
</evidence>
<dbReference type="Gene3D" id="2.130.10.30">
    <property type="entry name" value="Regulator of chromosome condensation 1/beta-lactamase-inhibitor protein II"/>
    <property type="match status" value="2"/>
</dbReference>
<gene>
    <name evidence="3" type="ORF">ATNIH1004_007651</name>
</gene>
<evidence type="ECO:0008006" key="5">
    <source>
        <dbReference type="Google" id="ProtNLM"/>
    </source>
</evidence>
<comment type="caution">
    <text evidence="3">The sequence shown here is derived from an EMBL/GenBank/DDBJ whole genome shotgun (WGS) entry which is preliminary data.</text>
</comment>
<dbReference type="RefSeq" id="XP_033425585.1">
    <property type="nucleotide sequence ID" value="XM_033572270.1"/>
</dbReference>
<evidence type="ECO:0000313" key="4">
    <source>
        <dbReference type="Proteomes" id="UP000324241"/>
    </source>
</evidence>
<dbReference type="PANTHER" id="PTHR47563:SF1">
    <property type="entry name" value="PROTEIN FMP25, MITOCHONDRIAL"/>
    <property type="match status" value="1"/>
</dbReference>
<dbReference type="EMBL" id="QUQM01000007">
    <property type="protein sequence ID" value="KAA8646224.1"/>
    <property type="molecule type" value="Genomic_DNA"/>
</dbReference>
<proteinExistence type="predicted"/>
<keyword evidence="2" id="KW-1133">Transmembrane helix</keyword>
<reference evidence="3 4" key="1">
    <citation type="submission" date="2019-08" db="EMBL/GenBank/DDBJ databases">
        <title>The genome sequence of a newly discovered highly antifungal drug resistant Aspergillus species, Aspergillus tanneri NIH 1004.</title>
        <authorList>
            <person name="Mounaud S."/>
            <person name="Singh I."/>
            <person name="Joardar V."/>
            <person name="Pakala S."/>
            <person name="Pakala S."/>
            <person name="Venepally P."/>
            <person name="Chung J.K."/>
            <person name="Losada L."/>
            <person name="Nierman W.C."/>
        </authorList>
    </citation>
    <scope>NUCLEOTIDE SEQUENCE [LARGE SCALE GENOMIC DNA]</scope>
    <source>
        <strain evidence="3 4">NIH1004</strain>
    </source>
</reference>
<dbReference type="VEuPathDB" id="FungiDB:EYZ11_001488"/>
<dbReference type="OrthoDB" id="10256179at2759"/>
<dbReference type="GeneID" id="54330353"/>
<name>A0A5M9MLB6_9EURO</name>
<organism evidence="3 4">
    <name type="scientific">Aspergillus tanneri</name>
    <dbReference type="NCBI Taxonomy" id="1220188"/>
    <lineage>
        <taxon>Eukaryota</taxon>
        <taxon>Fungi</taxon>
        <taxon>Dikarya</taxon>
        <taxon>Ascomycota</taxon>
        <taxon>Pezizomycotina</taxon>
        <taxon>Eurotiomycetes</taxon>
        <taxon>Eurotiomycetidae</taxon>
        <taxon>Eurotiales</taxon>
        <taxon>Aspergillaceae</taxon>
        <taxon>Aspergillus</taxon>
        <taxon>Aspergillus subgen. Circumdati</taxon>
    </lineage>
</organism>
<protein>
    <recommendedName>
        <fullName evidence="5">Mitochondrial protein Fmp25</fullName>
    </recommendedName>
</protein>
<evidence type="ECO:0000256" key="2">
    <source>
        <dbReference type="SAM" id="Phobius"/>
    </source>
</evidence>
<keyword evidence="2" id="KW-0472">Membrane</keyword>
<dbReference type="InterPro" id="IPR000408">
    <property type="entry name" value="Reg_chr_condens"/>
</dbReference>
<dbReference type="InterPro" id="IPR009091">
    <property type="entry name" value="RCC1/BLIP-II"/>
</dbReference>
<accession>A0A5M9MLB6</accession>